<keyword evidence="6 8" id="KW-0067">ATP-binding</keyword>
<dbReference type="Pfam" id="PF00217">
    <property type="entry name" value="ATP-gua_Ptrans"/>
    <property type="match status" value="1"/>
</dbReference>
<feature type="region of interest" description="Disordered" evidence="10">
    <location>
        <begin position="245"/>
        <end position="274"/>
    </location>
</feature>
<evidence type="ECO:0000256" key="4">
    <source>
        <dbReference type="ARBA" id="ARBA00022741"/>
    </source>
</evidence>
<evidence type="ECO:0000259" key="11">
    <source>
        <dbReference type="PROSITE" id="PS51509"/>
    </source>
</evidence>
<dbReference type="InterPro" id="IPR036802">
    <property type="entry name" value="ATP-guanido_PTrfase_N_sf"/>
</dbReference>
<sequence length="274" mass="31157">MVASLTSDLHGERAGREVGMKGRAGRGEEADKKMTATATGREKRDGNGRKDSVDIYASDVEGYTVFAEIFDPIIDDYHGGFKKTDKHPPKDFGDVHSFGNLDPTEVQQMLIYDHFLFKEDDRFLQAANACRFCPTGRGIFHNDDKTLVWVNEEDHLRIISLQMSGDLGQFEKRLPFSHNDRFGFLTFCPTNLGTTVRASVHIKVPKLAANKAKLEEVAAKYNLQVRDTRDREWHLRYLQQAPPRSYRVPSCEGDERRHRRAHQARGQPLNPSAL</sequence>
<feature type="binding site" evidence="8">
    <location>
        <begin position="197"/>
        <end position="201"/>
    </location>
    <ligand>
        <name>ATP</name>
        <dbReference type="ChEBI" id="CHEBI:30616"/>
    </ligand>
</feature>
<dbReference type="Gene3D" id="3.30.590.10">
    <property type="entry name" value="Glutamine synthetase/guanido kinase, catalytic domain"/>
    <property type="match status" value="1"/>
</dbReference>
<keyword evidence="4 8" id="KW-0547">Nucleotide-binding</keyword>
<name>E2ATE6_CAMFO</name>
<dbReference type="AlphaFoldDB" id="E2ATE6"/>
<feature type="domain" description="Phosphagen kinase C-terminal" evidence="12">
    <location>
        <begin position="36"/>
        <end position="271"/>
    </location>
</feature>
<evidence type="ECO:0000256" key="10">
    <source>
        <dbReference type="SAM" id="MobiDB-lite"/>
    </source>
</evidence>
<accession>E2ATE6</accession>
<comment type="similarity">
    <text evidence="1 7 9">Belongs to the ATP:guanido phosphotransferase family.</text>
</comment>
<dbReference type="GO" id="GO:0004054">
    <property type="term" value="F:arginine kinase activity"/>
    <property type="evidence" value="ECO:0007669"/>
    <property type="project" value="UniProtKB-EC"/>
</dbReference>
<gene>
    <name evidence="13" type="ORF">EAG_03161</name>
</gene>
<dbReference type="Pfam" id="PF02807">
    <property type="entry name" value="ATP-gua_PtransN"/>
    <property type="match status" value="1"/>
</dbReference>
<evidence type="ECO:0000256" key="6">
    <source>
        <dbReference type="ARBA" id="ARBA00022840"/>
    </source>
</evidence>
<evidence type="ECO:0000256" key="2">
    <source>
        <dbReference type="ARBA" id="ARBA00012230"/>
    </source>
</evidence>
<feature type="binding site" evidence="8">
    <location>
        <begin position="39"/>
        <end position="43"/>
    </location>
    <ligand>
        <name>ATP</name>
        <dbReference type="ChEBI" id="CHEBI:30616"/>
    </ligand>
</feature>
<dbReference type="PANTHER" id="PTHR11547">
    <property type="entry name" value="ARGININE OR CREATINE KINASE"/>
    <property type="match status" value="1"/>
</dbReference>
<dbReference type="STRING" id="104421.E2ATE6"/>
<protein>
    <recommendedName>
        <fullName evidence="2">arginine kinase</fullName>
        <ecNumber evidence="2">2.7.3.3</ecNumber>
    </recommendedName>
</protein>
<dbReference type="Gene3D" id="1.10.135.10">
    <property type="entry name" value="ATP:guanido phosphotransferase, N-terminal domain"/>
    <property type="match status" value="1"/>
</dbReference>
<dbReference type="EMBL" id="GL442548">
    <property type="protein sequence ID" value="EFN63313.1"/>
    <property type="molecule type" value="Genomic_DNA"/>
</dbReference>
<feature type="domain" description="Phosphagen kinase N-terminal" evidence="11">
    <location>
        <begin position="1"/>
        <end position="79"/>
    </location>
</feature>
<evidence type="ECO:0000256" key="3">
    <source>
        <dbReference type="ARBA" id="ARBA00022679"/>
    </source>
</evidence>
<dbReference type="InterPro" id="IPR000749">
    <property type="entry name" value="ATP-guanido_PTrfase"/>
</dbReference>
<feature type="binding site" evidence="8">
    <location>
        <position position="157"/>
    </location>
    <ligand>
        <name>ATP</name>
        <dbReference type="ChEBI" id="CHEBI:30616"/>
    </ligand>
</feature>
<dbReference type="InterPro" id="IPR014746">
    <property type="entry name" value="Gln_synth/guanido_kin_cat_dom"/>
</dbReference>
<dbReference type="SUPFAM" id="SSF55931">
    <property type="entry name" value="Glutamine synthetase/guanido kinase"/>
    <property type="match status" value="1"/>
</dbReference>
<dbReference type="InParanoid" id="E2ATE6"/>
<keyword evidence="3 8" id="KW-0808">Transferase</keyword>
<reference evidence="13 14" key="1">
    <citation type="journal article" date="2010" name="Science">
        <title>Genomic comparison of the ants Camponotus floridanus and Harpegnathos saltator.</title>
        <authorList>
            <person name="Bonasio R."/>
            <person name="Zhang G."/>
            <person name="Ye C."/>
            <person name="Mutti N.S."/>
            <person name="Fang X."/>
            <person name="Qin N."/>
            <person name="Donahue G."/>
            <person name="Yang P."/>
            <person name="Li Q."/>
            <person name="Li C."/>
            <person name="Zhang P."/>
            <person name="Huang Z."/>
            <person name="Berger S.L."/>
            <person name="Reinberg D."/>
            <person name="Wang J."/>
            <person name="Liebig J."/>
        </authorList>
    </citation>
    <scope>NUCLEOTIDE SEQUENCE [LARGE SCALE GENOMIC DNA]</scope>
    <source>
        <strain evidence="14">C129</strain>
    </source>
</reference>
<feature type="compositionally biased region" description="Basic and acidic residues" evidence="10">
    <location>
        <begin position="9"/>
        <end position="51"/>
    </location>
</feature>
<dbReference type="OrthoDB" id="430219at2759"/>
<feature type="region of interest" description="Disordered" evidence="10">
    <location>
        <begin position="1"/>
        <end position="51"/>
    </location>
</feature>
<evidence type="ECO:0000256" key="7">
    <source>
        <dbReference type="PROSITE-ProRule" id="PRU00842"/>
    </source>
</evidence>
<keyword evidence="5 8" id="KW-0418">Kinase</keyword>
<dbReference type="PROSITE" id="PS51509">
    <property type="entry name" value="PHOSPHAGEN_KINASE_N"/>
    <property type="match status" value="1"/>
</dbReference>
<organism evidence="14">
    <name type="scientific">Camponotus floridanus</name>
    <name type="common">Florida carpenter ant</name>
    <dbReference type="NCBI Taxonomy" id="104421"/>
    <lineage>
        <taxon>Eukaryota</taxon>
        <taxon>Metazoa</taxon>
        <taxon>Ecdysozoa</taxon>
        <taxon>Arthropoda</taxon>
        <taxon>Hexapoda</taxon>
        <taxon>Insecta</taxon>
        <taxon>Pterygota</taxon>
        <taxon>Neoptera</taxon>
        <taxon>Endopterygota</taxon>
        <taxon>Hymenoptera</taxon>
        <taxon>Apocrita</taxon>
        <taxon>Aculeata</taxon>
        <taxon>Formicoidea</taxon>
        <taxon>Formicidae</taxon>
        <taxon>Formicinae</taxon>
        <taxon>Camponotus</taxon>
    </lineage>
</organism>
<dbReference type="GO" id="GO:0005524">
    <property type="term" value="F:ATP binding"/>
    <property type="evidence" value="ECO:0007669"/>
    <property type="project" value="UniProtKB-UniRule"/>
</dbReference>
<dbReference type="PANTHER" id="PTHR11547:SF38">
    <property type="entry name" value="ARGININE KINASE 1-RELATED"/>
    <property type="match status" value="1"/>
</dbReference>
<dbReference type="PROSITE" id="PS00112">
    <property type="entry name" value="PHOSPHAGEN_KINASE"/>
    <property type="match status" value="1"/>
</dbReference>
<evidence type="ECO:0000256" key="9">
    <source>
        <dbReference type="RuleBase" id="RU000505"/>
    </source>
</evidence>
<evidence type="ECO:0000256" key="8">
    <source>
        <dbReference type="PROSITE-ProRule" id="PRU00843"/>
    </source>
</evidence>
<evidence type="ECO:0000313" key="13">
    <source>
        <dbReference type="EMBL" id="EFN63313.1"/>
    </source>
</evidence>
<dbReference type="SUPFAM" id="SSF48034">
    <property type="entry name" value="Guanido kinase N-terminal domain"/>
    <property type="match status" value="1"/>
</dbReference>
<dbReference type="GO" id="GO:0046314">
    <property type="term" value="P:phosphocreatine biosynthetic process"/>
    <property type="evidence" value="ECO:0007669"/>
    <property type="project" value="InterPro"/>
</dbReference>
<evidence type="ECO:0000259" key="12">
    <source>
        <dbReference type="PROSITE" id="PS51510"/>
    </source>
</evidence>
<keyword evidence="14" id="KW-1185">Reference proteome</keyword>
<dbReference type="GO" id="GO:0004111">
    <property type="term" value="F:creatine kinase activity"/>
    <property type="evidence" value="ECO:0007669"/>
    <property type="project" value="InterPro"/>
</dbReference>
<dbReference type="Proteomes" id="UP000000311">
    <property type="component" value="Unassembled WGS sequence"/>
</dbReference>
<dbReference type="InterPro" id="IPR022413">
    <property type="entry name" value="ATP-guanido_PTrfase_N"/>
</dbReference>
<dbReference type="InterPro" id="IPR022414">
    <property type="entry name" value="ATP-guanido_PTrfase_cat"/>
</dbReference>
<proteinExistence type="inferred from homology"/>
<evidence type="ECO:0000256" key="5">
    <source>
        <dbReference type="ARBA" id="ARBA00022777"/>
    </source>
</evidence>
<dbReference type="EC" id="2.7.3.3" evidence="2"/>
<feature type="binding site" evidence="8">
    <location>
        <begin position="226"/>
        <end position="231"/>
    </location>
    <ligand>
        <name>ATP</name>
        <dbReference type="ChEBI" id="CHEBI:30616"/>
    </ligand>
</feature>
<dbReference type="GO" id="GO:0005615">
    <property type="term" value="C:extracellular space"/>
    <property type="evidence" value="ECO:0007669"/>
    <property type="project" value="TreeGrafter"/>
</dbReference>
<evidence type="ECO:0000256" key="1">
    <source>
        <dbReference type="ARBA" id="ARBA00006798"/>
    </source>
</evidence>
<evidence type="ECO:0000313" key="14">
    <source>
        <dbReference type="Proteomes" id="UP000000311"/>
    </source>
</evidence>
<dbReference type="PROSITE" id="PS51510">
    <property type="entry name" value="PHOSPHAGEN_KINASE_C"/>
    <property type="match status" value="1"/>
</dbReference>
<feature type="binding site" evidence="8">
    <location>
        <position position="114"/>
    </location>
    <ligand>
        <name>ATP</name>
        <dbReference type="ChEBI" id="CHEBI:30616"/>
    </ligand>
</feature>
<dbReference type="InterPro" id="IPR022415">
    <property type="entry name" value="ATP-guanido_PTrfase_AS"/>
</dbReference>